<accession>A0AC35TKS9</accession>
<protein>
    <submittedName>
        <fullName evidence="2">DB domain-containing protein</fullName>
    </submittedName>
</protein>
<proteinExistence type="predicted"/>
<evidence type="ECO:0000313" key="1">
    <source>
        <dbReference type="Proteomes" id="UP000095286"/>
    </source>
</evidence>
<dbReference type="Proteomes" id="UP000095286">
    <property type="component" value="Unplaced"/>
</dbReference>
<organism evidence="1 2">
    <name type="scientific">Rhabditophanes sp. KR3021</name>
    <dbReference type="NCBI Taxonomy" id="114890"/>
    <lineage>
        <taxon>Eukaryota</taxon>
        <taxon>Metazoa</taxon>
        <taxon>Ecdysozoa</taxon>
        <taxon>Nematoda</taxon>
        <taxon>Chromadorea</taxon>
        <taxon>Rhabditida</taxon>
        <taxon>Tylenchina</taxon>
        <taxon>Panagrolaimomorpha</taxon>
        <taxon>Strongyloidoidea</taxon>
        <taxon>Alloionematidae</taxon>
        <taxon>Rhabditophanes</taxon>
    </lineage>
</organism>
<name>A0AC35TKS9_9BILA</name>
<dbReference type="WBParaSite" id="RSKR_0000155300.1">
    <property type="protein sequence ID" value="RSKR_0000155300.1"/>
    <property type="gene ID" value="RSKR_0000155300"/>
</dbReference>
<reference evidence="2" key="1">
    <citation type="submission" date="2016-11" db="UniProtKB">
        <authorList>
            <consortium name="WormBaseParasite"/>
        </authorList>
    </citation>
    <scope>IDENTIFICATION</scope>
    <source>
        <strain evidence="2">KR3021</strain>
    </source>
</reference>
<evidence type="ECO:0000313" key="2">
    <source>
        <dbReference type="WBParaSite" id="RSKR_0000155300.1"/>
    </source>
</evidence>
<sequence>MQFLALIGSFLFVYQASACLSSGMCGGGGGCAPPPPVCSPRSCGGGMSCGSYGCYQTATKARVAGAKTFSTGKDDEYLLTKDGQVDNNKVWYASAMEADAQFYQCCVENQLPDSCLGKCSYSGYTRDSIRNMFLRIDTCPLHAASVIQYCAARGQNHFQCCADRGVHTTMAGEKCLIFCDQRPGNVTQLDISYLPCYDKFDEMKSCFYNNVFTSVMNNHYKKLARA</sequence>